<dbReference type="Gene3D" id="3.90.1380.10">
    <property type="entry name" value="Threonine synthase, N-terminal domain"/>
    <property type="match status" value="1"/>
</dbReference>
<dbReference type="Pfam" id="PF00291">
    <property type="entry name" value="PALP"/>
    <property type="match status" value="1"/>
</dbReference>
<sequence length="453" mass="50175">MEYVSTRGNGGSVTFTQAVAAGLAPDGGLYLPRELPDLSGKLDAWEDLGYAELCFEFLKEFATDMDEAVLRRLVEESYKRFTDEKIAPLVGLSDDLYVLELFHGPTLAFKDFALQLVGNLYEEQIRNSSEHINVLGATSGDTGSAAIHGLLGKDGVNIFILYPDGRISPLQERQMTTTGAANVFPLAVKGSFDDAQHIVKELFGDLDLKRQYRLSAINSINLARILAQCVYYFYAYFQLPKERRGAVEFIVPTGNFGNILAGWLAKRMGLPAASFRVATNQNDILYKLFTSGQYEVGDVVPSLAPSMDIQVASNFERFLYYLVGCDPQKVRSVMGEFRDNGRYQFESFDADVFTASHTTDAGIREIIAEVYKKYGYVVDPHTACGFVERDPAKTAVVLATAHPAKFPETITEAIGIEPTAPALEELKAKTIVRHELPAEIDDIRAFIEEHAQL</sequence>
<evidence type="ECO:0000256" key="8">
    <source>
        <dbReference type="ARBA" id="ARBA00022898"/>
    </source>
</evidence>
<feature type="modified residue" description="N6-(pyridoxal phosphate)lysine" evidence="12">
    <location>
        <position position="110"/>
    </location>
</feature>
<dbReference type="Pfam" id="PF14821">
    <property type="entry name" value="Thr_synth_N"/>
    <property type="match status" value="1"/>
</dbReference>
<evidence type="ECO:0000256" key="5">
    <source>
        <dbReference type="ARBA" id="ARBA00018679"/>
    </source>
</evidence>
<dbReference type="InterPro" id="IPR000634">
    <property type="entry name" value="Ser/Thr_deHydtase_PyrdxlP-BS"/>
</dbReference>
<evidence type="ECO:0000313" key="15">
    <source>
        <dbReference type="EMBL" id="MBC2594187.1"/>
    </source>
</evidence>
<gene>
    <name evidence="15" type="ORF">H5P28_07920</name>
</gene>
<evidence type="ECO:0000256" key="12">
    <source>
        <dbReference type="PIRSR" id="PIRSR604450-51"/>
    </source>
</evidence>
<dbReference type="RefSeq" id="WP_185675169.1">
    <property type="nucleotide sequence ID" value="NZ_JACHVB010000020.1"/>
</dbReference>
<name>A0A842HF38_9BACT</name>
<dbReference type="SUPFAM" id="SSF53686">
    <property type="entry name" value="Tryptophan synthase beta subunit-like PLP-dependent enzymes"/>
    <property type="match status" value="1"/>
</dbReference>
<dbReference type="CDD" id="cd01560">
    <property type="entry name" value="Thr-synth_2"/>
    <property type="match status" value="1"/>
</dbReference>
<keyword evidence="8 12" id="KW-0663">Pyridoxal phosphate</keyword>
<keyword evidence="16" id="KW-1185">Reference proteome</keyword>
<dbReference type="GO" id="GO:0004795">
    <property type="term" value="F:threonine synthase activity"/>
    <property type="evidence" value="ECO:0007669"/>
    <property type="project" value="UniProtKB-UniRule"/>
</dbReference>
<dbReference type="GO" id="GO:0009088">
    <property type="term" value="P:threonine biosynthetic process"/>
    <property type="evidence" value="ECO:0007669"/>
    <property type="project" value="UniProtKB-UniRule"/>
</dbReference>
<dbReference type="InterPro" id="IPR001926">
    <property type="entry name" value="TrpB-like_PALP"/>
</dbReference>
<protein>
    <recommendedName>
        <fullName evidence="5 11">Threonine synthase</fullName>
        <ecNumber evidence="4 11">4.2.3.1</ecNumber>
    </recommendedName>
</protein>
<dbReference type="Proteomes" id="UP000546464">
    <property type="component" value="Unassembled WGS sequence"/>
</dbReference>
<dbReference type="InterPro" id="IPR004450">
    <property type="entry name" value="Thr_synthase-like"/>
</dbReference>
<keyword evidence="9 15" id="KW-0456">Lyase</keyword>
<proteinExistence type="inferred from homology"/>
<keyword evidence="7" id="KW-0791">Threonine biosynthesis</keyword>
<comment type="catalytic activity">
    <reaction evidence="10">
        <text>O-phospho-L-homoserine + H2O = L-threonine + phosphate</text>
        <dbReference type="Rhea" id="RHEA:10840"/>
        <dbReference type="ChEBI" id="CHEBI:15377"/>
        <dbReference type="ChEBI" id="CHEBI:43474"/>
        <dbReference type="ChEBI" id="CHEBI:57590"/>
        <dbReference type="ChEBI" id="CHEBI:57926"/>
        <dbReference type="EC" id="4.2.3.1"/>
    </reaction>
</comment>
<dbReference type="EMBL" id="JACHVB010000020">
    <property type="protein sequence ID" value="MBC2594187.1"/>
    <property type="molecule type" value="Genomic_DNA"/>
</dbReference>
<evidence type="ECO:0000256" key="2">
    <source>
        <dbReference type="ARBA" id="ARBA00004979"/>
    </source>
</evidence>
<evidence type="ECO:0000313" key="16">
    <source>
        <dbReference type="Proteomes" id="UP000546464"/>
    </source>
</evidence>
<dbReference type="UniPathway" id="UPA00050">
    <property type="reaction ID" value="UER00065"/>
</dbReference>
<feature type="domain" description="Threonine synthase N-terminal" evidence="14">
    <location>
        <begin position="2"/>
        <end position="78"/>
    </location>
</feature>
<comment type="caution">
    <text evidence="15">The sequence shown here is derived from an EMBL/GenBank/DDBJ whole genome shotgun (WGS) entry which is preliminary data.</text>
</comment>
<dbReference type="InterPro" id="IPR029144">
    <property type="entry name" value="Thr_synth_N"/>
</dbReference>
<evidence type="ECO:0000256" key="10">
    <source>
        <dbReference type="ARBA" id="ARBA00049144"/>
    </source>
</evidence>
<comment type="pathway">
    <text evidence="2">Amino-acid biosynthesis; L-threonine biosynthesis; L-threonine from L-aspartate: step 5/5.</text>
</comment>
<dbReference type="PANTHER" id="PTHR42690:SF1">
    <property type="entry name" value="THREONINE SYNTHASE-LIKE 2"/>
    <property type="match status" value="1"/>
</dbReference>
<dbReference type="InterPro" id="IPR051166">
    <property type="entry name" value="Threonine_Synthase"/>
</dbReference>
<keyword evidence="6" id="KW-0028">Amino-acid biosynthesis</keyword>
<evidence type="ECO:0000256" key="11">
    <source>
        <dbReference type="NCBIfam" id="TIGR00260"/>
    </source>
</evidence>
<dbReference type="PANTHER" id="PTHR42690">
    <property type="entry name" value="THREONINE SYNTHASE FAMILY MEMBER"/>
    <property type="match status" value="1"/>
</dbReference>
<organism evidence="15 16">
    <name type="scientific">Ruficoccus amylovorans</name>
    <dbReference type="NCBI Taxonomy" id="1804625"/>
    <lineage>
        <taxon>Bacteria</taxon>
        <taxon>Pseudomonadati</taxon>
        <taxon>Verrucomicrobiota</taxon>
        <taxon>Opitutia</taxon>
        <taxon>Puniceicoccales</taxon>
        <taxon>Cerasicoccaceae</taxon>
        <taxon>Ruficoccus</taxon>
    </lineage>
</organism>
<evidence type="ECO:0000256" key="1">
    <source>
        <dbReference type="ARBA" id="ARBA00001933"/>
    </source>
</evidence>
<dbReference type="Pfam" id="PF24857">
    <property type="entry name" value="THR4_C"/>
    <property type="match status" value="1"/>
</dbReference>
<evidence type="ECO:0000259" key="13">
    <source>
        <dbReference type="Pfam" id="PF00291"/>
    </source>
</evidence>
<dbReference type="PROSITE" id="PS00165">
    <property type="entry name" value="DEHYDRATASE_SER_THR"/>
    <property type="match status" value="1"/>
</dbReference>
<evidence type="ECO:0000259" key="14">
    <source>
        <dbReference type="Pfam" id="PF14821"/>
    </source>
</evidence>
<evidence type="ECO:0000256" key="9">
    <source>
        <dbReference type="ARBA" id="ARBA00023239"/>
    </source>
</evidence>
<dbReference type="EC" id="4.2.3.1" evidence="4 11"/>
<evidence type="ECO:0000256" key="7">
    <source>
        <dbReference type="ARBA" id="ARBA00022697"/>
    </source>
</evidence>
<reference evidence="15 16" key="1">
    <citation type="submission" date="2020-07" db="EMBL/GenBank/DDBJ databases">
        <authorList>
            <person name="Feng X."/>
        </authorList>
    </citation>
    <scope>NUCLEOTIDE SEQUENCE [LARGE SCALE GENOMIC DNA]</scope>
    <source>
        <strain evidence="15 16">JCM31066</strain>
    </source>
</reference>
<dbReference type="InterPro" id="IPR036052">
    <property type="entry name" value="TrpB-like_PALP_sf"/>
</dbReference>
<dbReference type="Gene3D" id="3.40.50.1100">
    <property type="match status" value="2"/>
</dbReference>
<evidence type="ECO:0000256" key="6">
    <source>
        <dbReference type="ARBA" id="ARBA00022605"/>
    </source>
</evidence>
<evidence type="ECO:0000256" key="3">
    <source>
        <dbReference type="ARBA" id="ARBA00005517"/>
    </source>
</evidence>
<dbReference type="GO" id="GO:0030170">
    <property type="term" value="F:pyridoxal phosphate binding"/>
    <property type="evidence" value="ECO:0007669"/>
    <property type="project" value="InterPro"/>
</dbReference>
<evidence type="ECO:0000256" key="4">
    <source>
        <dbReference type="ARBA" id="ARBA00013028"/>
    </source>
</evidence>
<comment type="similarity">
    <text evidence="3">Belongs to the threonine synthase family.</text>
</comment>
<dbReference type="AlphaFoldDB" id="A0A842HF38"/>
<accession>A0A842HF38</accession>
<dbReference type="InterPro" id="IPR037158">
    <property type="entry name" value="Thr_synth_N_sf"/>
</dbReference>
<dbReference type="NCBIfam" id="TIGR00260">
    <property type="entry name" value="thrC"/>
    <property type="match status" value="1"/>
</dbReference>
<comment type="cofactor">
    <cofactor evidence="1 12">
        <name>pyridoxal 5'-phosphate</name>
        <dbReference type="ChEBI" id="CHEBI:597326"/>
    </cofactor>
</comment>
<feature type="domain" description="Tryptophan synthase beta chain-like PALP" evidence="13">
    <location>
        <begin position="95"/>
        <end position="386"/>
    </location>
</feature>